<feature type="signal peptide" evidence="9">
    <location>
        <begin position="1"/>
        <end position="24"/>
    </location>
</feature>
<dbReference type="InterPro" id="IPR036523">
    <property type="entry name" value="SurE-like_sf"/>
</dbReference>
<dbReference type="EMBL" id="JACHDB010000001">
    <property type="protein sequence ID" value="MBB5432493.1"/>
    <property type="molecule type" value="Genomic_DNA"/>
</dbReference>
<evidence type="ECO:0000313" key="11">
    <source>
        <dbReference type="EMBL" id="MBB5432493.1"/>
    </source>
</evidence>
<dbReference type="RefSeq" id="WP_184392056.1">
    <property type="nucleotide sequence ID" value="NZ_BAAAJD010000043.1"/>
</dbReference>
<comment type="caution">
    <text evidence="11">The sequence shown here is derived from an EMBL/GenBank/DDBJ whole genome shotgun (WGS) entry which is preliminary data.</text>
</comment>
<dbReference type="SUPFAM" id="SSF64167">
    <property type="entry name" value="SurE-like"/>
    <property type="match status" value="1"/>
</dbReference>
<accession>A0A7W8QL80</accession>
<dbReference type="InterPro" id="IPR030048">
    <property type="entry name" value="SurE"/>
</dbReference>
<evidence type="ECO:0000313" key="12">
    <source>
        <dbReference type="Proteomes" id="UP000572635"/>
    </source>
</evidence>
<dbReference type="GO" id="GO:0004309">
    <property type="term" value="F:exopolyphosphatase activity"/>
    <property type="evidence" value="ECO:0007669"/>
    <property type="project" value="TreeGrafter"/>
</dbReference>
<dbReference type="PANTHER" id="PTHR30457">
    <property type="entry name" value="5'-NUCLEOTIDASE SURE"/>
    <property type="match status" value="1"/>
</dbReference>
<reference evidence="11 12" key="1">
    <citation type="submission" date="2020-08" db="EMBL/GenBank/DDBJ databases">
        <title>Sequencing the genomes of 1000 actinobacteria strains.</title>
        <authorList>
            <person name="Klenk H.-P."/>
        </authorList>
    </citation>
    <scope>NUCLEOTIDE SEQUENCE [LARGE SCALE GENOMIC DNA]</scope>
    <source>
        <strain evidence="11 12">DSM 44551</strain>
    </source>
</reference>
<dbReference type="GO" id="GO:0008253">
    <property type="term" value="F:5'-nucleotidase activity"/>
    <property type="evidence" value="ECO:0007669"/>
    <property type="project" value="UniProtKB-EC"/>
</dbReference>
<feature type="chain" id="PRO_5038689569" description="5'-nucleotidase" evidence="9">
    <location>
        <begin position="25"/>
        <end position="344"/>
    </location>
</feature>
<evidence type="ECO:0000256" key="8">
    <source>
        <dbReference type="SAM" id="MobiDB-lite"/>
    </source>
</evidence>
<keyword evidence="5" id="KW-0479">Metal-binding</keyword>
<evidence type="ECO:0000256" key="2">
    <source>
        <dbReference type="ARBA" id="ARBA00011062"/>
    </source>
</evidence>
<dbReference type="Pfam" id="PF01975">
    <property type="entry name" value="SurE"/>
    <property type="match status" value="1"/>
</dbReference>
<organism evidence="11 12">
    <name type="scientific">Nocardiopsis composta</name>
    <dbReference type="NCBI Taxonomy" id="157465"/>
    <lineage>
        <taxon>Bacteria</taxon>
        <taxon>Bacillati</taxon>
        <taxon>Actinomycetota</taxon>
        <taxon>Actinomycetes</taxon>
        <taxon>Streptosporangiales</taxon>
        <taxon>Nocardiopsidaceae</taxon>
        <taxon>Nocardiopsis</taxon>
    </lineage>
</organism>
<feature type="domain" description="Survival protein SurE-like phosphatase/nucleotidase" evidence="10">
    <location>
        <begin position="39"/>
        <end position="265"/>
    </location>
</feature>
<keyword evidence="9" id="KW-0732">Signal</keyword>
<proteinExistence type="inferred from homology"/>
<evidence type="ECO:0000256" key="9">
    <source>
        <dbReference type="SAM" id="SignalP"/>
    </source>
</evidence>
<keyword evidence="4" id="KW-0963">Cytoplasm</keyword>
<protein>
    <recommendedName>
        <fullName evidence="3">5'-nucleotidase</fullName>
        <ecNumber evidence="3">3.1.3.5</ecNumber>
    </recommendedName>
</protein>
<keyword evidence="7 11" id="KW-0378">Hydrolase</keyword>
<evidence type="ECO:0000256" key="3">
    <source>
        <dbReference type="ARBA" id="ARBA00012643"/>
    </source>
</evidence>
<dbReference type="GO" id="GO:0008254">
    <property type="term" value="F:3'-nucleotidase activity"/>
    <property type="evidence" value="ECO:0007669"/>
    <property type="project" value="TreeGrafter"/>
</dbReference>
<evidence type="ECO:0000256" key="7">
    <source>
        <dbReference type="ARBA" id="ARBA00022801"/>
    </source>
</evidence>
<feature type="compositionally biased region" description="Basic and acidic residues" evidence="8">
    <location>
        <begin position="334"/>
        <end position="344"/>
    </location>
</feature>
<feature type="region of interest" description="Disordered" evidence="8">
    <location>
        <begin position="325"/>
        <end position="344"/>
    </location>
</feature>
<evidence type="ECO:0000256" key="1">
    <source>
        <dbReference type="ARBA" id="ARBA00000815"/>
    </source>
</evidence>
<dbReference type="Proteomes" id="UP000572635">
    <property type="component" value="Unassembled WGS sequence"/>
</dbReference>
<evidence type="ECO:0000256" key="6">
    <source>
        <dbReference type="ARBA" id="ARBA00022741"/>
    </source>
</evidence>
<dbReference type="EC" id="3.1.3.5" evidence="3"/>
<keyword evidence="12" id="KW-1185">Reference proteome</keyword>
<evidence type="ECO:0000259" key="10">
    <source>
        <dbReference type="Pfam" id="PF01975"/>
    </source>
</evidence>
<evidence type="ECO:0000256" key="5">
    <source>
        <dbReference type="ARBA" id="ARBA00022723"/>
    </source>
</evidence>
<keyword evidence="6" id="KW-0547">Nucleotide-binding</keyword>
<dbReference type="PANTHER" id="PTHR30457:SF12">
    <property type="entry name" value="5'_3'-NUCLEOTIDASE SURE"/>
    <property type="match status" value="1"/>
</dbReference>
<comment type="similarity">
    <text evidence="2">Belongs to the SurE nucleotidase family.</text>
</comment>
<name>A0A7W8QL80_9ACTN</name>
<dbReference type="AlphaFoldDB" id="A0A7W8QL80"/>
<evidence type="ECO:0000256" key="4">
    <source>
        <dbReference type="ARBA" id="ARBA00022490"/>
    </source>
</evidence>
<sequence length="344" mass="33950">MHTIKTSGALAALLLLASACSAQAQADEPAPASLEGMRILLANDDSMQAAEEGGADGLGLYAIRSELCAAGADVVVFAPWGQQSGKSGGISDEGALGLGEPPSIPDGYAGDCADAPSGGAVHGVCLADGPCGPDSPSATPVDAVSFALDHGLGAVAGWDGPPDLVVTGINSGPNVAALVSASGTVGAASAAQAAGVPAVAFSASIGEDMAVHPGTYDATAAFGADLIARMAAGELLSDAYTVNVNHPHAPGGAPAAEARWTEQGTGSLLAVDYTEKDGAYQRNPRPCTPGDAVCVPESKENADAAAVLEDGAVSVSALSADRTFAADEDEETVEDLRELVESLN</sequence>
<comment type="catalytic activity">
    <reaction evidence="1">
        <text>a ribonucleoside 5'-phosphate + H2O = a ribonucleoside + phosphate</text>
        <dbReference type="Rhea" id="RHEA:12484"/>
        <dbReference type="ChEBI" id="CHEBI:15377"/>
        <dbReference type="ChEBI" id="CHEBI:18254"/>
        <dbReference type="ChEBI" id="CHEBI:43474"/>
        <dbReference type="ChEBI" id="CHEBI:58043"/>
        <dbReference type="EC" id="3.1.3.5"/>
    </reaction>
</comment>
<dbReference type="Gene3D" id="3.40.1210.10">
    <property type="entry name" value="Survival protein SurE-like phosphatase/nucleotidase"/>
    <property type="match status" value="1"/>
</dbReference>
<dbReference type="InterPro" id="IPR002828">
    <property type="entry name" value="SurE-like_Pase/nucleotidase"/>
</dbReference>
<gene>
    <name evidence="11" type="ORF">HDA36_002577</name>
</gene>
<dbReference type="GO" id="GO:0046872">
    <property type="term" value="F:metal ion binding"/>
    <property type="evidence" value="ECO:0007669"/>
    <property type="project" value="UniProtKB-KW"/>
</dbReference>
<dbReference type="GO" id="GO:0000166">
    <property type="term" value="F:nucleotide binding"/>
    <property type="evidence" value="ECO:0007669"/>
    <property type="project" value="UniProtKB-KW"/>
</dbReference>
<dbReference type="PROSITE" id="PS51257">
    <property type="entry name" value="PROKAR_LIPOPROTEIN"/>
    <property type="match status" value="1"/>
</dbReference>